<keyword evidence="2" id="KW-1185">Reference proteome</keyword>
<protein>
    <submittedName>
        <fullName evidence="1">Uncharacterized protein</fullName>
    </submittedName>
</protein>
<accession>A0A6A6W128</accession>
<dbReference type="Proteomes" id="UP000799437">
    <property type="component" value="Unassembled WGS sequence"/>
</dbReference>
<sequence>MHPCRPWTPKLPKNLTTTCHRARDFSSQKFNLADHKTTLDTLCLAFKVGTVEQPDCTTLSTTLPKRKTSPVSESHRAYTEEAGVHVQESPGCKDAFAGAPQHNANIIQLVMAIASIESGVVREAENHRTDVEQDTKQAFV</sequence>
<organism evidence="1 2">
    <name type="scientific">Pseudovirgaria hyperparasitica</name>
    <dbReference type="NCBI Taxonomy" id="470096"/>
    <lineage>
        <taxon>Eukaryota</taxon>
        <taxon>Fungi</taxon>
        <taxon>Dikarya</taxon>
        <taxon>Ascomycota</taxon>
        <taxon>Pezizomycotina</taxon>
        <taxon>Dothideomycetes</taxon>
        <taxon>Dothideomycetes incertae sedis</taxon>
        <taxon>Acrospermales</taxon>
        <taxon>Acrospermaceae</taxon>
        <taxon>Pseudovirgaria</taxon>
    </lineage>
</organism>
<proteinExistence type="predicted"/>
<reference evidence="1" key="1">
    <citation type="journal article" date="2020" name="Stud. Mycol.">
        <title>101 Dothideomycetes genomes: a test case for predicting lifestyles and emergence of pathogens.</title>
        <authorList>
            <person name="Haridas S."/>
            <person name="Albert R."/>
            <person name="Binder M."/>
            <person name="Bloem J."/>
            <person name="Labutti K."/>
            <person name="Salamov A."/>
            <person name="Andreopoulos B."/>
            <person name="Baker S."/>
            <person name="Barry K."/>
            <person name="Bills G."/>
            <person name="Bluhm B."/>
            <person name="Cannon C."/>
            <person name="Castanera R."/>
            <person name="Culley D."/>
            <person name="Daum C."/>
            <person name="Ezra D."/>
            <person name="Gonzalez J."/>
            <person name="Henrissat B."/>
            <person name="Kuo A."/>
            <person name="Liang C."/>
            <person name="Lipzen A."/>
            <person name="Lutzoni F."/>
            <person name="Magnuson J."/>
            <person name="Mondo S."/>
            <person name="Nolan M."/>
            <person name="Ohm R."/>
            <person name="Pangilinan J."/>
            <person name="Park H.-J."/>
            <person name="Ramirez L."/>
            <person name="Alfaro M."/>
            <person name="Sun H."/>
            <person name="Tritt A."/>
            <person name="Yoshinaga Y."/>
            <person name="Zwiers L.-H."/>
            <person name="Turgeon B."/>
            <person name="Goodwin S."/>
            <person name="Spatafora J."/>
            <person name="Crous P."/>
            <person name="Grigoriev I."/>
        </authorList>
    </citation>
    <scope>NUCLEOTIDE SEQUENCE</scope>
    <source>
        <strain evidence="1">CBS 121739</strain>
    </source>
</reference>
<evidence type="ECO:0000313" key="1">
    <source>
        <dbReference type="EMBL" id="KAF2755839.1"/>
    </source>
</evidence>
<dbReference type="RefSeq" id="XP_033598290.1">
    <property type="nucleotide sequence ID" value="XM_033747234.1"/>
</dbReference>
<name>A0A6A6W128_9PEZI</name>
<dbReference type="OrthoDB" id="3016366at2759"/>
<gene>
    <name evidence="1" type="ORF">EJ05DRAFT_502315</name>
</gene>
<dbReference type="EMBL" id="ML996576">
    <property type="protein sequence ID" value="KAF2755839.1"/>
    <property type="molecule type" value="Genomic_DNA"/>
</dbReference>
<evidence type="ECO:0000313" key="2">
    <source>
        <dbReference type="Proteomes" id="UP000799437"/>
    </source>
</evidence>
<dbReference type="AlphaFoldDB" id="A0A6A6W128"/>
<dbReference type="GeneID" id="54488288"/>